<dbReference type="InterPro" id="IPR058926">
    <property type="entry name" value="YmzB-like"/>
</dbReference>
<dbReference type="AlphaFoldDB" id="A0A9X1Y3M9"/>
<evidence type="ECO:0000313" key="1">
    <source>
        <dbReference type="EMBL" id="MCK8490154.1"/>
    </source>
</evidence>
<keyword evidence="2" id="KW-1185">Reference proteome</keyword>
<protein>
    <submittedName>
        <fullName evidence="1">Uncharacterized protein</fullName>
    </submittedName>
</protein>
<dbReference type="EMBL" id="JALPRK010000040">
    <property type="protein sequence ID" value="MCK8490154.1"/>
    <property type="molecule type" value="Genomic_DNA"/>
</dbReference>
<evidence type="ECO:0000313" key="2">
    <source>
        <dbReference type="Proteomes" id="UP001139534"/>
    </source>
</evidence>
<organism evidence="1 2">
    <name type="scientific">Paenibacillus mellifer</name>
    <dbReference type="NCBI Taxonomy" id="2937794"/>
    <lineage>
        <taxon>Bacteria</taxon>
        <taxon>Bacillati</taxon>
        <taxon>Bacillota</taxon>
        <taxon>Bacilli</taxon>
        <taxon>Bacillales</taxon>
        <taxon>Paenibacillaceae</taxon>
        <taxon>Paenibacillus</taxon>
    </lineage>
</organism>
<dbReference type="Pfam" id="PF25846">
    <property type="entry name" value="YmzB"/>
    <property type="match status" value="1"/>
</dbReference>
<proteinExistence type="predicted"/>
<accession>A0A9X1Y3M9</accession>
<reference evidence="1" key="1">
    <citation type="submission" date="2022-04" db="EMBL/GenBank/DDBJ databases">
        <authorList>
            <person name="Seo M.-J."/>
        </authorList>
    </citation>
    <scope>NUCLEOTIDE SEQUENCE</scope>
    <source>
        <strain evidence="1">MBLB2552</strain>
    </source>
</reference>
<comment type="caution">
    <text evidence="1">The sequence shown here is derived from an EMBL/GenBank/DDBJ whole genome shotgun (WGS) entry which is preliminary data.</text>
</comment>
<dbReference type="Proteomes" id="UP001139534">
    <property type="component" value="Unassembled WGS sequence"/>
</dbReference>
<dbReference type="RefSeq" id="WP_248554114.1">
    <property type="nucleotide sequence ID" value="NZ_JALPRK010000040.1"/>
</dbReference>
<sequence>MKLEQRGIHEDHSHVLDDYTTGGPVLFLRGEGCVIQSNGTELPLPQDTFLIPMDEMKQARVNGATITVETERARYDITDS</sequence>
<gene>
    <name evidence="1" type="ORF">M0651_23610</name>
</gene>
<name>A0A9X1Y3M9_9BACL</name>